<evidence type="ECO:0000313" key="1">
    <source>
        <dbReference type="EMBL" id="MCL1124241.1"/>
    </source>
</evidence>
<proteinExistence type="predicted"/>
<reference evidence="1 2" key="1">
    <citation type="submission" date="2022-01" db="EMBL/GenBank/DDBJ databases">
        <title>Whole genome-based taxonomy of the Shewanellaceae.</title>
        <authorList>
            <person name="Martin-Rodriguez A.J."/>
        </authorList>
    </citation>
    <scope>NUCLEOTIDE SEQUENCE [LARGE SCALE GENOMIC DNA]</scope>
    <source>
        <strain evidence="1 2">DSM 17177</strain>
    </source>
</reference>
<comment type="caution">
    <text evidence="1">The sequence shown here is derived from an EMBL/GenBank/DDBJ whole genome shotgun (WGS) entry which is preliminary data.</text>
</comment>
<organism evidence="1 2">
    <name type="scientific">Shewanella surugensis</name>
    <dbReference type="NCBI Taxonomy" id="212020"/>
    <lineage>
        <taxon>Bacteria</taxon>
        <taxon>Pseudomonadati</taxon>
        <taxon>Pseudomonadota</taxon>
        <taxon>Gammaproteobacteria</taxon>
        <taxon>Alteromonadales</taxon>
        <taxon>Shewanellaceae</taxon>
        <taxon>Shewanella</taxon>
    </lineage>
</organism>
<dbReference type="EMBL" id="JAKIKS010000019">
    <property type="protein sequence ID" value="MCL1124241.1"/>
    <property type="molecule type" value="Genomic_DNA"/>
</dbReference>
<evidence type="ECO:0000313" key="2">
    <source>
        <dbReference type="Proteomes" id="UP001203423"/>
    </source>
</evidence>
<dbReference type="RefSeq" id="WP_248939520.1">
    <property type="nucleotide sequence ID" value="NZ_JAKIKS010000019.1"/>
</dbReference>
<keyword evidence="2" id="KW-1185">Reference proteome</keyword>
<sequence>MASGRKRVRRRFRNVPYEVSVQWRLSDEQAAVFIGWVEHALNGGVAEFKLNIKTPLGIKEVDTQFLSHPLEDVKRKGDKWIYKAKLKMKELPILSEDQTANAILSPYTSEELIHGVSVAIRSYQE</sequence>
<protein>
    <submittedName>
        <fullName evidence="1">Uncharacterized protein</fullName>
    </submittedName>
</protein>
<accession>A0ABT0L967</accession>
<name>A0ABT0L967_9GAMM</name>
<dbReference type="Proteomes" id="UP001203423">
    <property type="component" value="Unassembled WGS sequence"/>
</dbReference>
<gene>
    <name evidence="1" type="ORF">L2764_07060</name>
</gene>